<evidence type="ECO:0000256" key="1">
    <source>
        <dbReference type="ARBA" id="ARBA00004251"/>
    </source>
</evidence>
<organism evidence="17 18">
    <name type="scientific">Clostridioides difficile</name>
    <name type="common">Peptoclostridium difficile</name>
    <dbReference type="NCBI Taxonomy" id="1496"/>
    <lineage>
        <taxon>Bacteria</taxon>
        <taxon>Bacillati</taxon>
        <taxon>Bacillota</taxon>
        <taxon>Clostridia</taxon>
        <taxon>Peptostreptococcales</taxon>
        <taxon>Peptostreptococcaceae</taxon>
        <taxon>Clostridioides</taxon>
    </lineage>
</organism>
<keyword evidence="11" id="KW-0472">Membrane</keyword>
<keyword evidence="14" id="KW-0675">Receptor</keyword>
<proteinExistence type="predicted"/>
<sequence>MATEWNFDFKAEAQPITLKAGKYKLECWGAHGKVWGGDSQSSGGYSYGELTLKKETTLYVYTGATGSSNKYEKFTFNGGGLGVNNGGGGATDIRLVNGDWNNEQGLLSRIIVAGGGGGAFSKTPAGKGGGFKGGNSTNDDNSSMLIVPGGTQYDGGRGYCDEWDGVFGCGGGSILGLERGKYPYNSGGGGWFGGAGARNTSSGGGGSGYVLTKDSYKPVGYIPTSEYWLENVGSITGGNTAKVNGYAKITLLQALPILTISSYNSTQATFKADHTDPTLLTKIEYFIDDVLKETITTDLTLEKTINYTLEDNALHTLKIVVTDSNNATAEKVLSISKNIMPLPGENVNLNDISTKLVEVNAGFKVGKTSIINTLALKNIEASLNNTLVELSEKIKTSFDSSDASVQDLMNQLTRANNTISQLNTRYKVASGITYQLNNPSLSANFYNGGYTTTQDHWINVSNLGFVPHIFIAECDFTKDGYLTKSLVFASYNVFSKDYVISSYFRRQTNSTFYSHGNIYNLNEKDVYVNGRGVQLPAFNNYDFAYKWQAIKFV</sequence>
<evidence type="ECO:0000256" key="5">
    <source>
        <dbReference type="ARBA" id="ARBA00022692"/>
    </source>
</evidence>
<evidence type="ECO:0000313" key="18">
    <source>
        <dbReference type="Proteomes" id="UP000411588"/>
    </source>
</evidence>
<dbReference type="AlphaFoldDB" id="A0AB74QD38"/>
<keyword evidence="13" id="KW-1015">Disulfide bond</keyword>
<reference evidence="17 18" key="1">
    <citation type="submission" date="2019-02" db="EMBL/GenBank/DDBJ databases">
        <authorList>
            <consortium name="Pathogen Informatics"/>
        </authorList>
    </citation>
    <scope>NUCLEOTIDE SEQUENCE [LARGE SCALE GENOMIC DNA]</scope>
    <source>
        <strain evidence="18">clo34</strain>
    </source>
</reference>
<keyword evidence="7" id="KW-0547">Nucleotide-binding</keyword>
<evidence type="ECO:0000256" key="10">
    <source>
        <dbReference type="ARBA" id="ARBA00022989"/>
    </source>
</evidence>
<evidence type="ECO:0000256" key="15">
    <source>
        <dbReference type="ARBA" id="ARBA00023180"/>
    </source>
</evidence>
<keyword evidence="8" id="KW-0418">Kinase</keyword>
<protein>
    <recommendedName>
        <fullName evidence="2">receptor protein-tyrosine kinase</fullName>
        <ecNumber evidence="2">2.7.10.1</ecNumber>
    </recommendedName>
</protein>
<feature type="domain" description="ALK/LTK-like glycine-rich" evidence="16">
    <location>
        <begin position="16"/>
        <end position="252"/>
    </location>
</feature>
<comment type="subcellular location">
    <subcellularLocation>
        <location evidence="1">Cell membrane</location>
        <topology evidence="1">Single-pass type I membrane protein</topology>
    </subcellularLocation>
</comment>
<dbReference type="EMBL" id="CAADAN010000008">
    <property type="protein sequence ID" value="VFD33247.1"/>
    <property type="molecule type" value="Genomic_DNA"/>
</dbReference>
<dbReference type="GO" id="GO:0005524">
    <property type="term" value="F:ATP binding"/>
    <property type="evidence" value="ECO:0007669"/>
    <property type="project" value="UniProtKB-KW"/>
</dbReference>
<keyword evidence="10" id="KW-1133">Transmembrane helix</keyword>
<dbReference type="Proteomes" id="UP000411588">
    <property type="component" value="Unassembled WGS sequence"/>
</dbReference>
<dbReference type="Pfam" id="PF12810">
    <property type="entry name" value="ALK_LTK_GRD"/>
    <property type="match status" value="1"/>
</dbReference>
<keyword evidence="12" id="KW-0829">Tyrosine-protein kinase</keyword>
<name>A0AB74QD38_CLODI</name>
<evidence type="ECO:0000256" key="8">
    <source>
        <dbReference type="ARBA" id="ARBA00022777"/>
    </source>
</evidence>
<keyword evidence="15" id="KW-0325">Glycoprotein</keyword>
<comment type="caution">
    <text evidence="17">The sequence shown here is derived from an EMBL/GenBank/DDBJ whole genome shotgun (WGS) entry which is preliminary data.</text>
</comment>
<keyword evidence="3" id="KW-1003">Cell membrane</keyword>
<evidence type="ECO:0000256" key="11">
    <source>
        <dbReference type="ARBA" id="ARBA00023136"/>
    </source>
</evidence>
<evidence type="ECO:0000256" key="13">
    <source>
        <dbReference type="ARBA" id="ARBA00023157"/>
    </source>
</evidence>
<gene>
    <name evidence="17" type="ORF">SAMEA1402399_02491</name>
</gene>
<keyword evidence="6" id="KW-0732">Signal</keyword>
<dbReference type="GO" id="GO:0004714">
    <property type="term" value="F:transmembrane receptor protein tyrosine kinase activity"/>
    <property type="evidence" value="ECO:0007669"/>
    <property type="project" value="UniProtKB-EC"/>
</dbReference>
<keyword evidence="9" id="KW-0067">ATP-binding</keyword>
<evidence type="ECO:0000256" key="7">
    <source>
        <dbReference type="ARBA" id="ARBA00022741"/>
    </source>
</evidence>
<evidence type="ECO:0000256" key="2">
    <source>
        <dbReference type="ARBA" id="ARBA00011902"/>
    </source>
</evidence>
<evidence type="ECO:0000256" key="3">
    <source>
        <dbReference type="ARBA" id="ARBA00022475"/>
    </source>
</evidence>
<keyword evidence="4" id="KW-0808">Transferase</keyword>
<evidence type="ECO:0000256" key="4">
    <source>
        <dbReference type="ARBA" id="ARBA00022679"/>
    </source>
</evidence>
<evidence type="ECO:0000313" key="17">
    <source>
        <dbReference type="EMBL" id="VFD33247.1"/>
    </source>
</evidence>
<evidence type="ECO:0000256" key="9">
    <source>
        <dbReference type="ARBA" id="ARBA00022840"/>
    </source>
</evidence>
<evidence type="ECO:0000256" key="12">
    <source>
        <dbReference type="ARBA" id="ARBA00023137"/>
    </source>
</evidence>
<dbReference type="RefSeq" id="WP_009901445.1">
    <property type="nucleotide sequence ID" value="NZ_BINN01000021.1"/>
</dbReference>
<dbReference type="GO" id="GO:0005886">
    <property type="term" value="C:plasma membrane"/>
    <property type="evidence" value="ECO:0007669"/>
    <property type="project" value="UniProtKB-SubCell"/>
</dbReference>
<dbReference type="InterPro" id="IPR055163">
    <property type="entry name" value="ALK/LTK-like_GRD"/>
</dbReference>
<dbReference type="EC" id="2.7.10.1" evidence="2"/>
<evidence type="ECO:0000256" key="6">
    <source>
        <dbReference type="ARBA" id="ARBA00022729"/>
    </source>
</evidence>
<evidence type="ECO:0000259" key="16">
    <source>
        <dbReference type="Pfam" id="PF12810"/>
    </source>
</evidence>
<keyword evidence="5" id="KW-0812">Transmembrane</keyword>
<accession>A0AB74QD38</accession>
<evidence type="ECO:0000256" key="14">
    <source>
        <dbReference type="ARBA" id="ARBA00023170"/>
    </source>
</evidence>